<dbReference type="RefSeq" id="WP_274267115.1">
    <property type="nucleotide sequence ID" value="NZ_CP117880.1"/>
</dbReference>
<reference evidence="2 3" key="1">
    <citation type="submission" date="2023-02" db="EMBL/GenBank/DDBJ databases">
        <title>Genome sequence of Sphingobacterium sp. KACC 22765.</title>
        <authorList>
            <person name="Kim S."/>
            <person name="Heo J."/>
            <person name="Kwon S.-W."/>
        </authorList>
    </citation>
    <scope>NUCLEOTIDE SEQUENCE [LARGE SCALE GENOMIC DNA]</scope>
    <source>
        <strain evidence="2 3">KACC 22765</strain>
    </source>
</reference>
<organism evidence="2 3">
    <name type="scientific">Sphingobacterium oryzagri</name>
    <dbReference type="NCBI Taxonomy" id="3025669"/>
    <lineage>
        <taxon>Bacteria</taxon>
        <taxon>Pseudomonadati</taxon>
        <taxon>Bacteroidota</taxon>
        <taxon>Sphingobacteriia</taxon>
        <taxon>Sphingobacteriales</taxon>
        <taxon>Sphingobacteriaceae</taxon>
        <taxon>Sphingobacterium</taxon>
    </lineage>
</organism>
<feature type="transmembrane region" description="Helical" evidence="1">
    <location>
        <begin position="154"/>
        <end position="171"/>
    </location>
</feature>
<feature type="transmembrane region" description="Helical" evidence="1">
    <location>
        <begin position="77"/>
        <end position="95"/>
    </location>
</feature>
<feature type="transmembrane region" description="Helical" evidence="1">
    <location>
        <begin position="6"/>
        <end position="28"/>
    </location>
</feature>
<name>A0ABY7WIL4_9SPHI</name>
<gene>
    <name evidence="2" type="ORF">PQ465_19070</name>
</gene>
<feature type="transmembrane region" description="Helical" evidence="1">
    <location>
        <begin position="192"/>
        <end position="217"/>
    </location>
</feature>
<evidence type="ECO:0000313" key="2">
    <source>
        <dbReference type="EMBL" id="WDF68382.1"/>
    </source>
</evidence>
<sequence length="264" mass="31270">MHKDLEILGISFAVCGIVFSFFGIFFRLTDPIRRKNKSELLLCLSSAAMLWHVFMYLMVMTGHILQFPQLYNKGIPFYYLVAPSAYFATYFCLFPQKKLRLADWPHLLPFALALIDIVPYALANIQAKQKLLQLVVNDMQEGFSHSYGFIDQKWHYVVKFILAFGYLMAQWRLLYLPQEQSSQVEKKRKRYMFFFTACYSPHLLLQGSVLLSMWFNMEQSSHIIRDAKQVIWVSVFYLTFSMWMFFSAKTPTWKLSLPRLWIHK</sequence>
<feature type="transmembrane region" description="Helical" evidence="1">
    <location>
        <begin position="229"/>
        <end position="246"/>
    </location>
</feature>
<feature type="transmembrane region" description="Helical" evidence="1">
    <location>
        <begin position="107"/>
        <end position="127"/>
    </location>
</feature>
<dbReference type="EMBL" id="CP117880">
    <property type="protein sequence ID" value="WDF68382.1"/>
    <property type="molecule type" value="Genomic_DNA"/>
</dbReference>
<evidence type="ECO:0000313" key="3">
    <source>
        <dbReference type="Proteomes" id="UP001221558"/>
    </source>
</evidence>
<keyword evidence="1" id="KW-1133">Transmembrane helix</keyword>
<keyword evidence="3" id="KW-1185">Reference proteome</keyword>
<keyword evidence="1" id="KW-0812">Transmembrane</keyword>
<keyword evidence="1" id="KW-0472">Membrane</keyword>
<accession>A0ABY7WIL4</accession>
<evidence type="ECO:0000256" key="1">
    <source>
        <dbReference type="SAM" id="Phobius"/>
    </source>
</evidence>
<proteinExistence type="predicted"/>
<evidence type="ECO:0008006" key="4">
    <source>
        <dbReference type="Google" id="ProtNLM"/>
    </source>
</evidence>
<feature type="transmembrane region" description="Helical" evidence="1">
    <location>
        <begin position="40"/>
        <end position="65"/>
    </location>
</feature>
<protein>
    <recommendedName>
        <fullName evidence="4">Histidine kinase N-terminal 7TM region domain-containing protein</fullName>
    </recommendedName>
</protein>
<dbReference type="Proteomes" id="UP001221558">
    <property type="component" value="Chromosome"/>
</dbReference>